<dbReference type="eggNOG" id="COG1404">
    <property type="taxonomic scope" value="Bacteria"/>
</dbReference>
<accession>A0A1L3NLZ0</accession>
<evidence type="ECO:0000313" key="4">
    <source>
        <dbReference type="Proteomes" id="UP000182204"/>
    </source>
</evidence>
<feature type="active site" description="Charge relay system" evidence="1">
    <location>
        <position position="49"/>
    </location>
</feature>
<protein>
    <submittedName>
        <fullName evidence="3">Subtilase family protein</fullName>
    </submittedName>
</protein>
<proteinExistence type="inferred from homology"/>
<dbReference type="InterPro" id="IPR000209">
    <property type="entry name" value="Peptidase_S8/S53_dom"/>
</dbReference>
<organism evidence="3 4">
    <name type="scientific">Clostridium sporogenes</name>
    <dbReference type="NCBI Taxonomy" id="1509"/>
    <lineage>
        <taxon>Bacteria</taxon>
        <taxon>Bacillati</taxon>
        <taxon>Bacillota</taxon>
        <taxon>Clostridia</taxon>
        <taxon>Eubacteriales</taxon>
        <taxon>Clostridiaceae</taxon>
        <taxon>Clostridium</taxon>
    </lineage>
</organism>
<dbReference type="Pfam" id="PF00082">
    <property type="entry name" value="Peptidase_S8"/>
    <property type="match status" value="1"/>
</dbReference>
<dbReference type="Proteomes" id="UP000182204">
    <property type="component" value="Chromosome"/>
</dbReference>
<dbReference type="AlphaFoldDB" id="A0A1L3NLZ0"/>
<dbReference type="InterPro" id="IPR034067">
    <property type="entry name" value="Serine_protease_KerA-like_dom"/>
</dbReference>
<dbReference type="EMBL" id="CP013243">
    <property type="protein sequence ID" value="APH17152.1"/>
    <property type="molecule type" value="Genomic_DNA"/>
</dbReference>
<dbReference type="RefSeq" id="WP_072586853.1">
    <property type="nucleotide sequence ID" value="NZ_CP013243.1"/>
</dbReference>
<evidence type="ECO:0000313" key="3">
    <source>
        <dbReference type="EMBL" id="APH17152.1"/>
    </source>
</evidence>
<dbReference type="Gene3D" id="3.40.50.200">
    <property type="entry name" value="Peptidase S8/S53 domain"/>
    <property type="match status" value="1"/>
</dbReference>
<keyword evidence="1" id="KW-0378">Hydrolase</keyword>
<dbReference type="SUPFAM" id="SSF52743">
    <property type="entry name" value="Subtilisin-like"/>
    <property type="match status" value="1"/>
</dbReference>
<keyword evidence="1" id="KW-0720">Serine protease</keyword>
<evidence type="ECO:0000256" key="1">
    <source>
        <dbReference type="PROSITE-ProRule" id="PRU01240"/>
    </source>
</evidence>
<feature type="active site" description="Charge relay system" evidence="1">
    <location>
        <position position="197"/>
    </location>
</feature>
<feature type="active site" description="Charge relay system" evidence="1">
    <location>
        <position position="11"/>
    </location>
</feature>
<sequence length="421" mass="48797">MNDQINVAIIDDGVNEKLYNTGVLKYNIEITPNLMIRERKKYDKYKSSHGTTCAAIIKKYLPYSVLSSIKILNDKCEGSVEQLSLALKLCADKEINLINLSLGSTYFDDFEILKESLEYCYKKGVIIVAAISNENTYTYPASLTNIIGVKCDKKGRIKEGKYIYIENSLDGVNIISSGSHNIKNFKGINGITNNCNSFVVPFIISEVYNMMKENLHYDLNSAKKYLKQKSSNNLLEEIDSVLKENYVSSDFQKYLRLKNNLDIPIILVNNFENSSKYNFLYELVKCFRNDKYNCIGININSNRQINIFQNNVINNYNGNIDKNLFNTIYYIYNPDIFIININNDTRYMHKIRKILEVDINILINTNVNNHSSNIVFQGEKYENIISIREKRNYKIYENINVFVNENKCIPGLYDYLKEVLH</sequence>
<gene>
    <name evidence="3" type="ORF">NPD5_3610</name>
</gene>
<keyword evidence="1" id="KW-0645">Protease</keyword>
<dbReference type="InterPro" id="IPR036852">
    <property type="entry name" value="Peptidase_S8/S53_dom_sf"/>
</dbReference>
<dbReference type="GO" id="GO:0004252">
    <property type="term" value="F:serine-type endopeptidase activity"/>
    <property type="evidence" value="ECO:0007669"/>
    <property type="project" value="UniProtKB-UniRule"/>
</dbReference>
<dbReference type="GO" id="GO:0006508">
    <property type="term" value="P:proteolysis"/>
    <property type="evidence" value="ECO:0007669"/>
    <property type="project" value="UniProtKB-KW"/>
</dbReference>
<evidence type="ECO:0000259" key="2">
    <source>
        <dbReference type="Pfam" id="PF00082"/>
    </source>
</evidence>
<name>A0A1L3NLZ0_CLOSG</name>
<reference evidence="3 4" key="1">
    <citation type="submission" date="2015-11" db="EMBL/GenBank/DDBJ databases">
        <authorList>
            <person name="Hill K.K."/>
            <person name="Shirey T.B."/>
            <person name="Raphael B."/>
            <person name="Daligault H.E."/>
            <person name="Davenport K.W."/>
            <person name="Bruce D.C."/>
            <person name="Foley B.T."/>
            <person name="Johnson S.L."/>
        </authorList>
    </citation>
    <scope>NUCLEOTIDE SEQUENCE [LARGE SCALE GENOMIC DNA]</scope>
    <source>
        <strain evidence="3 4">CDC_1632</strain>
    </source>
</reference>
<dbReference type="CDD" id="cd07492">
    <property type="entry name" value="Peptidases_S8_8"/>
    <property type="match status" value="1"/>
</dbReference>
<dbReference type="PROSITE" id="PS51892">
    <property type="entry name" value="SUBTILASE"/>
    <property type="match status" value="1"/>
</dbReference>
<feature type="domain" description="Peptidase S8/S53" evidence="2">
    <location>
        <begin position="4"/>
        <end position="151"/>
    </location>
</feature>
<comment type="similarity">
    <text evidence="1">Belongs to the peptidase S8 family.</text>
</comment>